<dbReference type="Proteomes" id="UP000824300">
    <property type="component" value="Chromosome"/>
</dbReference>
<sequence length="236" mass="24782">MSITSEELAAFADGQLTGEREAEVAAAVAADPALMEEVAKHRALKAMLKGHFEPIAEEPVPGHLAAMLQPAAESEAPAEVVDFAAAKERRDEKRKIPRWGWIAGPALAASLAIAVFLPRGDEGPEGYADAELASVLDQALVAEQQRGADTRILLSFRNDDAEFCRAFSGAEGGGIACRDEAGWKLEALGEGSEASNTEYRMAGAGDGEILAIAQELAEGPALDAEAEAAAREAGWR</sequence>
<protein>
    <recommendedName>
        <fullName evidence="3">Anti-sigma factor</fullName>
    </recommendedName>
</protein>
<evidence type="ECO:0000313" key="1">
    <source>
        <dbReference type="EMBL" id="QZD93388.1"/>
    </source>
</evidence>
<evidence type="ECO:0008006" key="3">
    <source>
        <dbReference type="Google" id="ProtNLM"/>
    </source>
</evidence>
<proteinExistence type="predicted"/>
<name>A0ABX9A0H1_9SPHN</name>
<dbReference type="RefSeq" id="WP_221429075.1">
    <property type="nucleotide sequence ID" value="NZ_CP081296.1"/>
</dbReference>
<evidence type="ECO:0000313" key="2">
    <source>
        <dbReference type="Proteomes" id="UP000824300"/>
    </source>
</evidence>
<organism evidence="1 2">
    <name type="scientific">Qipengyuania xiapuensis</name>
    <dbReference type="NCBI Taxonomy" id="2867236"/>
    <lineage>
        <taxon>Bacteria</taxon>
        <taxon>Pseudomonadati</taxon>
        <taxon>Pseudomonadota</taxon>
        <taxon>Alphaproteobacteria</taxon>
        <taxon>Sphingomonadales</taxon>
        <taxon>Erythrobacteraceae</taxon>
        <taxon>Qipengyuania</taxon>
    </lineage>
</organism>
<accession>A0ABX9A0H1</accession>
<reference evidence="1 2" key="1">
    <citation type="submission" date="2021-08" db="EMBL/GenBank/DDBJ databases">
        <title>Comparative Genomics Analysis of the Genus Qipengyuania Reveals Extensive Genetic Diversity and Metabolic Versatility, Including the Description of Fifteen Novel Species.</title>
        <authorList>
            <person name="Liu Y."/>
        </authorList>
    </citation>
    <scope>NUCLEOTIDE SEQUENCE [LARGE SCALE GENOMIC DNA]</scope>
    <source>
        <strain evidence="1 2">1NDW3</strain>
    </source>
</reference>
<dbReference type="EMBL" id="CP081296">
    <property type="protein sequence ID" value="QZD93388.1"/>
    <property type="molecule type" value="Genomic_DNA"/>
</dbReference>
<keyword evidence="2" id="KW-1185">Reference proteome</keyword>
<gene>
    <name evidence="1" type="ORF">K3162_05035</name>
</gene>